<sequence>MTSSNAVRKEMFEGIKSLIEIEDQDELCAAAPKLFQVIFNFFANNPERLGELSDEEKEIHKKSMRVFVDMFTKCDDIVTSIFRTEGYGVFFVKFRRMLSGIVFARTEIIPIVLQLQNERVQDLMKRHPGMFFKVLYRLENYALLSLKLVQEHMPETDDRSYSCNHYFWNRTVTEDDCKSNAPIRLFLLAESCTGLR</sequence>
<organism evidence="1 2">
    <name type="scientific">Pristionchus pacificus</name>
    <name type="common">Parasitic nematode worm</name>
    <dbReference type="NCBI Taxonomy" id="54126"/>
    <lineage>
        <taxon>Eukaryota</taxon>
        <taxon>Metazoa</taxon>
        <taxon>Ecdysozoa</taxon>
        <taxon>Nematoda</taxon>
        <taxon>Chromadorea</taxon>
        <taxon>Rhabditida</taxon>
        <taxon>Rhabditina</taxon>
        <taxon>Diplogasteromorpha</taxon>
        <taxon>Diplogasteroidea</taxon>
        <taxon>Neodiplogasteridae</taxon>
        <taxon>Pristionchus</taxon>
    </lineage>
</organism>
<proteinExistence type="predicted"/>
<reference evidence="2" key="1">
    <citation type="journal article" date="2008" name="Nat. Genet.">
        <title>The Pristionchus pacificus genome provides a unique perspective on nematode lifestyle and parasitism.</title>
        <authorList>
            <person name="Dieterich C."/>
            <person name="Clifton S.W."/>
            <person name="Schuster L.N."/>
            <person name="Chinwalla A."/>
            <person name="Delehaunty K."/>
            <person name="Dinkelacker I."/>
            <person name="Fulton L."/>
            <person name="Fulton R."/>
            <person name="Godfrey J."/>
            <person name="Minx P."/>
            <person name="Mitreva M."/>
            <person name="Roeseler W."/>
            <person name="Tian H."/>
            <person name="Witte H."/>
            <person name="Yang S.P."/>
            <person name="Wilson R.K."/>
            <person name="Sommer R.J."/>
        </authorList>
    </citation>
    <scope>NUCLEOTIDE SEQUENCE [LARGE SCALE GENOMIC DNA]</scope>
    <source>
        <strain evidence="2">PS312</strain>
    </source>
</reference>
<accession>A0A2A6CDT9</accession>
<reference evidence="1" key="2">
    <citation type="submission" date="2022-06" db="UniProtKB">
        <authorList>
            <consortium name="EnsemblMetazoa"/>
        </authorList>
    </citation>
    <scope>IDENTIFICATION</scope>
    <source>
        <strain evidence="1">PS312</strain>
    </source>
</reference>
<gene>
    <name evidence="1" type="primary">WBGene00092471</name>
</gene>
<dbReference type="Proteomes" id="UP000005239">
    <property type="component" value="Unassembled WGS sequence"/>
</dbReference>
<name>A0A2A6CDT9_PRIPA</name>
<dbReference type="EnsemblMetazoa" id="PPA02917.1">
    <property type="protein sequence ID" value="PPA02917.1"/>
    <property type="gene ID" value="WBGene00092471"/>
</dbReference>
<evidence type="ECO:0000313" key="1">
    <source>
        <dbReference type="EnsemblMetazoa" id="PPA02917.1"/>
    </source>
</evidence>
<evidence type="ECO:0000313" key="2">
    <source>
        <dbReference type="Proteomes" id="UP000005239"/>
    </source>
</evidence>
<protein>
    <submittedName>
        <fullName evidence="1">Uncharacterized protein</fullName>
    </submittedName>
</protein>
<accession>A0A8R1U4Z0</accession>
<keyword evidence="2" id="KW-1185">Reference proteome</keyword>
<dbReference type="AlphaFoldDB" id="A0A2A6CDT9"/>